<evidence type="ECO:0000313" key="2">
    <source>
        <dbReference type="EMBL" id="KXB92711.1"/>
    </source>
</evidence>
<dbReference type="SMART" id="SM00332">
    <property type="entry name" value="PP2Cc"/>
    <property type="match status" value="1"/>
</dbReference>
<gene>
    <name evidence="3" type="ORF">CAL30_01425</name>
    <name evidence="2" type="ORF">HMPREF3182_00373</name>
</gene>
<dbReference type="CDD" id="cd00143">
    <property type="entry name" value="PP2Cc"/>
    <property type="match status" value="1"/>
</dbReference>
<comment type="caution">
    <text evidence="2">The sequence shown here is derived from an EMBL/GenBank/DDBJ whole genome shotgun (WGS) entry which is preliminary data.</text>
</comment>
<feature type="domain" description="PPM-type phosphatase" evidence="1">
    <location>
        <begin position="3"/>
        <end position="235"/>
    </location>
</feature>
<evidence type="ECO:0000313" key="5">
    <source>
        <dbReference type="Proteomes" id="UP000242958"/>
    </source>
</evidence>
<reference evidence="4" key="1">
    <citation type="submission" date="2016-01" db="EMBL/GenBank/DDBJ databases">
        <authorList>
            <person name="Mitreva M."/>
            <person name="Pepin K.H."/>
            <person name="Mihindukulasuriya K.A."/>
            <person name="Fulton R."/>
            <person name="Fronick C."/>
            <person name="O'Laughlin M."/>
            <person name="Miner T."/>
            <person name="Herter B."/>
            <person name="Rosa B.A."/>
            <person name="Cordes M."/>
            <person name="Tomlinson C."/>
            <person name="Wollam A."/>
            <person name="Palsikar V.B."/>
            <person name="Mardis E.R."/>
            <person name="Wilson R.K."/>
        </authorList>
    </citation>
    <scope>NUCLEOTIDE SEQUENCE [LARGE SCALE GENOMIC DNA]</scope>
    <source>
        <strain evidence="4">KA00182</strain>
    </source>
</reference>
<dbReference type="EMBL" id="LSDT01000008">
    <property type="protein sequence ID" value="KXB92711.1"/>
    <property type="molecule type" value="Genomic_DNA"/>
</dbReference>
<organism evidence="2 4">
    <name type="scientific">Megasphaera hutchinsoni</name>
    <dbReference type="NCBI Taxonomy" id="1588748"/>
    <lineage>
        <taxon>Bacteria</taxon>
        <taxon>Bacillati</taxon>
        <taxon>Bacillota</taxon>
        <taxon>Negativicutes</taxon>
        <taxon>Veillonellales</taxon>
        <taxon>Veillonellaceae</taxon>
        <taxon>Megasphaera</taxon>
    </lineage>
</organism>
<evidence type="ECO:0000313" key="3">
    <source>
        <dbReference type="EMBL" id="PNH22280.1"/>
    </source>
</evidence>
<evidence type="ECO:0000259" key="1">
    <source>
        <dbReference type="PROSITE" id="PS51746"/>
    </source>
</evidence>
<accession>A0A134CKH3</accession>
<dbReference type="PATRIC" id="fig|1588748.3.peg.363"/>
<reference evidence="3 5" key="3">
    <citation type="submission" date="2017-05" db="EMBL/GenBank/DDBJ databases">
        <authorList>
            <person name="Song R."/>
            <person name="Chenine A.L."/>
            <person name="Ruprecht R.M."/>
        </authorList>
    </citation>
    <scope>NUCLEOTIDE SEQUENCE [LARGE SCALE GENOMIC DNA]</scope>
    <source>
        <strain evidence="3 5">KA00229</strain>
    </source>
</reference>
<dbReference type="Proteomes" id="UP000242958">
    <property type="component" value="Unassembled WGS sequence"/>
</dbReference>
<dbReference type="InterPro" id="IPR036457">
    <property type="entry name" value="PPM-type-like_dom_sf"/>
</dbReference>
<dbReference type="STRING" id="1588748.HMPREF3182_00373"/>
<dbReference type="AlphaFoldDB" id="A0A134CKH3"/>
<keyword evidence="4" id="KW-1185">Reference proteome</keyword>
<dbReference type="EMBL" id="NFMF01000002">
    <property type="protein sequence ID" value="PNH22280.1"/>
    <property type="molecule type" value="Genomic_DNA"/>
</dbReference>
<dbReference type="PROSITE" id="PS51746">
    <property type="entry name" value="PPM_2"/>
    <property type="match status" value="1"/>
</dbReference>
<reference evidence="2" key="2">
    <citation type="submission" date="2016-01" db="EMBL/GenBank/DDBJ databases">
        <authorList>
            <person name="Oliw E.H."/>
        </authorList>
    </citation>
    <scope>NUCLEOTIDE SEQUENCE [LARGE SCALE GENOMIC DNA]</scope>
    <source>
        <strain evidence="2">KA00182</strain>
    </source>
</reference>
<sequence length="235" mass="25887">MKAFGASQIGLVRSVNEDAYYISSKHDVMVVADGMGGYVGGEIASRTAVNAVAYYCDQMKHSDTLSLQRAMQYANACVWSKTLIDPSLKGMGTTLTMVCVQKQHVYWGHMGDSRLYYWHDGALIQITSDHTWIQCLLAKKEITIAEAKVHPRRHVLTRAIGVDEDITPDTGDILVTPGDRMLLCTDGVTAYIADEEMATLLGTPEMDEQTIVQTLLERVYAHGAEDNVTAIVLTI</sequence>
<dbReference type="SUPFAM" id="SSF81606">
    <property type="entry name" value="PP2C-like"/>
    <property type="match status" value="1"/>
</dbReference>
<dbReference type="Pfam" id="PF13672">
    <property type="entry name" value="PP2C_2"/>
    <property type="match status" value="1"/>
</dbReference>
<dbReference type="Proteomes" id="UP000070160">
    <property type="component" value="Unassembled WGS sequence"/>
</dbReference>
<dbReference type="InterPro" id="IPR001932">
    <property type="entry name" value="PPM-type_phosphatase-like_dom"/>
</dbReference>
<dbReference type="NCBIfam" id="NF033484">
    <property type="entry name" value="Stp1_PP2C_phos"/>
    <property type="match status" value="1"/>
</dbReference>
<dbReference type="RefSeq" id="WP_007393059.1">
    <property type="nucleotide sequence ID" value="NZ_KQ960929.1"/>
</dbReference>
<proteinExistence type="predicted"/>
<dbReference type="SMART" id="SM00331">
    <property type="entry name" value="PP2C_SIG"/>
    <property type="match status" value="1"/>
</dbReference>
<accession>A0A2J8BBY2</accession>
<dbReference type="Gene3D" id="3.60.40.10">
    <property type="entry name" value="PPM-type phosphatase domain"/>
    <property type="match status" value="1"/>
</dbReference>
<protein>
    <submittedName>
        <fullName evidence="2 3">Protein phosphatase</fullName>
    </submittedName>
</protein>
<evidence type="ECO:0000313" key="4">
    <source>
        <dbReference type="Proteomes" id="UP000070160"/>
    </source>
</evidence>
<name>A0A134CKH3_9FIRM</name>